<protein>
    <submittedName>
        <fullName evidence="1">Uncharacterized protein</fullName>
    </submittedName>
</protein>
<keyword evidence="2" id="KW-1185">Reference proteome</keyword>
<dbReference type="VEuPathDB" id="ToxoDB:EAH_00037980"/>
<name>U6GTD3_EIMAC</name>
<reference evidence="1" key="1">
    <citation type="submission" date="2013-10" db="EMBL/GenBank/DDBJ databases">
        <title>Genomic analysis of the causative agents of coccidiosis in chickens.</title>
        <authorList>
            <person name="Reid A.J."/>
            <person name="Blake D."/>
            <person name="Billington K."/>
            <person name="Browne H."/>
            <person name="Dunn M."/>
            <person name="Hung S."/>
            <person name="Kawahara F."/>
            <person name="Miranda-Saavedra D."/>
            <person name="Mourier T."/>
            <person name="Nagra H."/>
            <person name="Otto T.D."/>
            <person name="Rawlings N."/>
            <person name="Sanchez A."/>
            <person name="Sanders M."/>
            <person name="Subramaniam C."/>
            <person name="Tay Y."/>
            <person name="Dear P."/>
            <person name="Doerig C."/>
            <person name="Gruber A."/>
            <person name="Parkinson J."/>
            <person name="Shirley M."/>
            <person name="Wan K.L."/>
            <person name="Berriman M."/>
            <person name="Tomley F."/>
            <person name="Pain A."/>
        </authorList>
    </citation>
    <scope>NUCLEOTIDE SEQUENCE</scope>
    <source>
        <strain evidence="1">Houghton</strain>
    </source>
</reference>
<sequence>MSSSSSWGQSPAIAAGGAAAEAAAAAATGAAQPVAAQEPVPPAVCADVGRRMQHADNFWQQLEAAAAAEVGPQKAKRFVAAFQQAHDNKVQAANLEQADQLAAQIFAAIQQQQG</sequence>
<dbReference type="GeneID" id="25271868"/>
<gene>
    <name evidence="1" type="ORF">EAH_00037980</name>
</gene>
<dbReference type="EMBL" id="HG673414">
    <property type="protein sequence ID" value="CDI83440.1"/>
    <property type="molecule type" value="Genomic_DNA"/>
</dbReference>
<dbReference type="AlphaFoldDB" id="U6GTD3"/>
<dbReference type="RefSeq" id="XP_013247438.1">
    <property type="nucleotide sequence ID" value="XM_013391984.1"/>
</dbReference>
<evidence type="ECO:0000313" key="2">
    <source>
        <dbReference type="Proteomes" id="UP000018050"/>
    </source>
</evidence>
<organism evidence="1 2">
    <name type="scientific">Eimeria acervulina</name>
    <name type="common">Coccidian parasite</name>
    <dbReference type="NCBI Taxonomy" id="5801"/>
    <lineage>
        <taxon>Eukaryota</taxon>
        <taxon>Sar</taxon>
        <taxon>Alveolata</taxon>
        <taxon>Apicomplexa</taxon>
        <taxon>Conoidasida</taxon>
        <taxon>Coccidia</taxon>
        <taxon>Eucoccidiorida</taxon>
        <taxon>Eimeriorina</taxon>
        <taxon>Eimeriidae</taxon>
        <taxon>Eimeria</taxon>
    </lineage>
</organism>
<dbReference type="OMA" id="RRMQHAD"/>
<dbReference type="OrthoDB" id="10453456at2759"/>
<reference evidence="1" key="2">
    <citation type="submission" date="2013-10" db="EMBL/GenBank/DDBJ databases">
        <authorList>
            <person name="Aslett M."/>
        </authorList>
    </citation>
    <scope>NUCLEOTIDE SEQUENCE</scope>
    <source>
        <strain evidence="1">Houghton</strain>
    </source>
</reference>
<proteinExistence type="predicted"/>
<accession>U6GTD3</accession>
<evidence type="ECO:0000313" key="1">
    <source>
        <dbReference type="EMBL" id="CDI83440.1"/>
    </source>
</evidence>
<dbReference type="Proteomes" id="UP000018050">
    <property type="component" value="Unassembled WGS sequence"/>
</dbReference>